<dbReference type="InterPro" id="IPR057811">
    <property type="entry name" value="RBD_ZCCHC3_2nd"/>
</dbReference>
<dbReference type="PROSITE" id="PS50158">
    <property type="entry name" value="ZF_CCHC"/>
    <property type="match status" value="1"/>
</dbReference>
<dbReference type="GO" id="GO:0003690">
    <property type="term" value="F:double-stranded DNA binding"/>
    <property type="evidence" value="ECO:0007669"/>
    <property type="project" value="InterPro"/>
</dbReference>
<feature type="region of interest" description="Disordered" evidence="2">
    <location>
        <begin position="198"/>
        <end position="231"/>
    </location>
</feature>
<dbReference type="Pfam" id="PF23058">
    <property type="entry name" value="RBD_ZCCHC3_2nd"/>
    <property type="match status" value="1"/>
</dbReference>
<dbReference type="GO" id="GO:0002218">
    <property type="term" value="P:activation of innate immune response"/>
    <property type="evidence" value="ECO:0007669"/>
    <property type="project" value="InterPro"/>
</dbReference>
<dbReference type="Proteomes" id="UP000228934">
    <property type="component" value="Unassembled WGS sequence"/>
</dbReference>
<evidence type="ECO:0000256" key="1">
    <source>
        <dbReference type="PROSITE-ProRule" id="PRU00047"/>
    </source>
</evidence>
<accession>A0A2G9QDT2</accession>
<proteinExistence type="predicted"/>
<reference evidence="5" key="1">
    <citation type="journal article" date="2017" name="Nat. Commun.">
        <title>The North American bullfrog draft genome provides insight into hormonal regulation of long noncoding RNA.</title>
        <authorList>
            <person name="Hammond S.A."/>
            <person name="Warren R.L."/>
            <person name="Vandervalk B.P."/>
            <person name="Kucuk E."/>
            <person name="Khan H."/>
            <person name="Gibb E.A."/>
            <person name="Pandoh P."/>
            <person name="Kirk H."/>
            <person name="Zhao Y."/>
            <person name="Jones M."/>
            <person name="Mungall A.J."/>
            <person name="Coope R."/>
            <person name="Pleasance S."/>
            <person name="Moore R.A."/>
            <person name="Holt R.A."/>
            <person name="Round J.M."/>
            <person name="Ohora S."/>
            <person name="Walle B.V."/>
            <person name="Veldhoen N."/>
            <person name="Helbing C.C."/>
            <person name="Birol I."/>
        </authorList>
    </citation>
    <scope>NUCLEOTIDE SEQUENCE [LARGE SCALE GENOMIC DNA]</scope>
</reference>
<gene>
    <name evidence="4" type="ORF">AB205_0003200</name>
</gene>
<feature type="domain" description="CCHC-type" evidence="3">
    <location>
        <begin position="675"/>
        <end position="690"/>
    </location>
</feature>
<dbReference type="InterPro" id="IPR057810">
    <property type="entry name" value="RBD_ZCCHC3_1st"/>
</dbReference>
<dbReference type="OrthoDB" id="3863715at2759"/>
<dbReference type="SUPFAM" id="SSF57756">
    <property type="entry name" value="Retrovirus zinc finger-like domains"/>
    <property type="match status" value="1"/>
</dbReference>
<sequence>MASSSPGQGQSAGPDLQQLCPGVRDLLREERLFLGTQFELLDWTKAQPGEDAVKLQKRRSKVKGLIQKAANAYRMKMCYLTGLRNRRDKVSSQNRGAFKEAIEILKTQCGELWNLLAGLCERGREEQVFVVKVKREICQALEEGRQSSRRRLQQAAQSQEGMEVAAPEPDAGRAVEDGSGNPQEACVCPLGPDTVEGPRVPAQSQPVRGAGVDAGPGREPSEAGGSRVTAVPSVEGRQLRPRVVLEELPRRVTVAGLRGEAVEVVGDGVMVQSSDGGASSIALGPSDGMGGRGQAPASSQHEEVSPSGKMAAPCESTDGVVADGLAVSQDGGLEVVSQVEQAAKASGGEVRTSPSGNKQTGVCIGEEDGVPEEGRGRPAATPEVVGGQPARSRRVTSGTSGSAPVRSAAASKDGMVTEDSVSTGEVCPAQKSVWGETEMGVLVNECPALQFIKQLEGSQGEPEVAGTSVPLGPLYGQFGAQNFRAPPAEHLQGASPWSRGTGGPERKRRNVVQLKWEGTGQCPSRGQVIDWLFALGFKVADLFAVIHPTGSKEFDISFISSVYMELFLTQYNMVKKLDPWKSIRVVPLSRQEEIKVLTILVRNESLPPEDIMTWLRRYGELQGPLRKSLDERGIWTGAWSTRIRLRRLDNTMAHIPGSAFIGRDRILVFYPGQPRRCFKCGSPTHLSADCTIQRCVRCNGFGHAPETCRLICCNLCGEMGHPFSRCPKAFRGGEADEGNQAPGASAGAGRGSSGDAGERAPEAPMPQRQRRRRQEGAGVIMNGNSLAVNLDFCSGFWSLRSSRG</sequence>
<evidence type="ECO:0000259" key="3">
    <source>
        <dbReference type="PROSITE" id="PS50158"/>
    </source>
</evidence>
<feature type="region of interest" description="Disordered" evidence="2">
    <location>
        <begin position="276"/>
        <end position="315"/>
    </location>
</feature>
<keyword evidence="1" id="KW-0862">Zinc</keyword>
<dbReference type="PANTHER" id="PTHR22639:SF10">
    <property type="match status" value="1"/>
</dbReference>
<dbReference type="AlphaFoldDB" id="A0A2G9QDT2"/>
<name>A0A2G9QDT2_AQUCT</name>
<keyword evidence="5" id="KW-1185">Reference proteome</keyword>
<keyword evidence="1" id="KW-0863">Zinc-finger</keyword>
<evidence type="ECO:0000256" key="2">
    <source>
        <dbReference type="SAM" id="MobiDB-lite"/>
    </source>
</evidence>
<dbReference type="EMBL" id="KZ019780">
    <property type="protein sequence ID" value="PIO13748.1"/>
    <property type="molecule type" value="Genomic_DNA"/>
</dbReference>
<dbReference type="Pfam" id="PF23057">
    <property type="entry name" value="RBD_ZCCHC3_1st"/>
    <property type="match status" value="1"/>
</dbReference>
<dbReference type="GO" id="GO:0008270">
    <property type="term" value="F:zinc ion binding"/>
    <property type="evidence" value="ECO:0007669"/>
    <property type="project" value="UniProtKB-KW"/>
</dbReference>
<feature type="region of interest" description="Disordered" evidence="2">
    <location>
        <begin position="344"/>
        <end position="423"/>
    </location>
</feature>
<dbReference type="PANTHER" id="PTHR22639">
    <property type="entry name" value="GAG-RELATED PROTEIN"/>
    <property type="match status" value="1"/>
</dbReference>
<keyword evidence="1" id="KW-0479">Metal-binding</keyword>
<protein>
    <recommendedName>
        <fullName evidence="3">CCHC-type domain-containing protein</fullName>
    </recommendedName>
</protein>
<feature type="region of interest" description="Disordered" evidence="2">
    <location>
        <begin position="734"/>
        <end position="774"/>
    </location>
</feature>
<dbReference type="InterPro" id="IPR036875">
    <property type="entry name" value="Znf_CCHC_sf"/>
</dbReference>
<dbReference type="InterPro" id="IPR001878">
    <property type="entry name" value="Znf_CCHC"/>
</dbReference>
<evidence type="ECO:0000313" key="5">
    <source>
        <dbReference type="Proteomes" id="UP000228934"/>
    </source>
</evidence>
<feature type="region of interest" description="Disordered" evidence="2">
    <location>
        <begin position="144"/>
        <end position="181"/>
    </location>
</feature>
<organism evidence="4 5">
    <name type="scientific">Aquarana catesbeiana</name>
    <name type="common">American bullfrog</name>
    <name type="synonym">Rana catesbeiana</name>
    <dbReference type="NCBI Taxonomy" id="8400"/>
    <lineage>
        <taxon>Eukaryota</taxon>
        <taxon>Metazoa</taxon>
        <taxon>Chordata</taxon>
        <taxon>Craniata</taxon>
        <taxon>Vertebrata</taxon>
        <taxon>Euteleostomi</taxon>
        <taxon>Amphibia</taxon>
        <taxon>Batrachia</taxon>
        <taxon>Anura</taxon>
        <taxon>Neobatrachia</taxon>
        <taxon>Ranoidea</taxon>
        <taxon>Ranidae</taxon>
        <taxon>Aquarana</taxon>
    </lineage>
</organism>
<dbReference type="InterPro" id="IPR042509">
    <property type="entry name" value="ZCCHC3"/>
</dbReference>
<dbReference type="SMART" id="SM00343">
    <property type="entry name" value="ZnF_C2HC"/>
    <property type="match status" value="3"/>
</dbReference>
<evidence type="ECO:0000313" key="4">
    <source>
        <dbReference type="EMBL" id="PIO13748.1"/>
    </source>
</evidence>
<dbReference type="GO" id="GO:0003723">
    <property type="term" value="F:RNA binding"/>
    <property type="evidence" value="ECO:0007669"/>
    <property type="project" value="InterPro"/>
</dbReference>